<evidence type="ECO:0000259" key="7">
    <source>
        <dbReference type="Pfam" id="PF13480"/>
    </source>
</evidence>
<reference evidence="8 9" key="1">
    <citation type="journal article" date="2016" name="Nat. Commun.">
        <title>Thousands of microbial genomes shed light on interconnected biogeochemical processes in an aquifer system.</title>
        <authorList>
            <person name="Anantharaman K."/>
            <person name="Brown C.T."/>
            <person name="Hug L.A."/>
            <person name="Sharon I."/>
            <person name="Castelle C.J."/>
            <person name="Probst A.J."/>
            <person name="Thomas B.C."/>
            <person name="Singh A."/>
            <person name="Wilkins M.J."/>
            <person name="Karaoz U."/>
            <person name="Brodie E.L."/>
            <person name="Williams K.H."/>
            <person name="Hubbard S.S."/>
            <person name="Banfield J.F."/>
        </authorList>
    </citation>
    <scope>NUCLEOTIDE SEQUENCE [LARGE SCALE GENOMIC DNA]</scope>
</reference>
<dbReference type="Pfam" id="PF13480">
    <property type="entry name" value="Acetyltransf_6"/>
    <property type="match status" value="1"/>
</dbReference>
<dbReference type="STRING" id="1802668.A2831_02235"/>
<keyword evidence="4" id="KW-0573">Peptidoglycan synthesis</keyword>
<comment type="similarity">
    <text evidence="1">Belongs to the FemABX family.</text>
</comment>
<dbReference type="GO" id="GO:0008360">
    <property type="term" value="P:regulation of cell shape"/>
    <property type="evidence" value="ECO:0007669"/>
    <property type="project" value="UniProtKB-KW"/>
</dbReference>
<proteinExistence type="inferred from homology"/>
<accession>A0A1F8ETB7</accession>
<comment type="caution">
    <text evidence="8">The sequence shown here is derived from an EMBL/GenBank/DDBJ whole genome shotgun (WGS) entry which is preliminary data.</text>
</comment>
<dbReference type="SUPFAM" id="SSF55729">
    <property type="entry name" value="Acyl-CoA N-acyltransferases (Nat)"/>
    <property type="match status" value="1"/>
</dbReference>
<dbReference type="GO" id="GO:0071555">
    <property type="term" value="P:cell wall organization"/>
    <property type="evidence" value="ECO:0007669"/>
    <property type="project" value="UniProtKB-KW"/>
</dbReference>
<feature type="domain" description="BioF2-like acetyltransferase" evidence="7">
    <location>
        <begin position="129"/>
        <end position="258"/>
    </location>
</feature>
<protein>
    <recommendedName>
        <fullName evidence="7">BioF2-like acetyltransferase domain-containing protein</fullName>
    </recommendedName>
</protein>
<organism evidence="8 9">
    <name type="scientific">Candidatus Yanofskybacteria bacterium RIFCSPHIGHO2_01_FULL_44_17</name>
    <dbReference type="NCBI Taxonomy" id="1802668"/>
    <lineage>
        <taxon>Bacteria</taxon>
        <taxon>Candidatus Yanofskyibacteriota</taxon>
    </lineage>
</organism>
<gene>
    <name evidence="8" type="ORF">A2831_02235</name>
</gene>
<keyword evidence="5" id="KW-0012">Acyltransferase</keyword>
<dbReference type="PANTHER" id="PTHR36174">
    <property type="entry name" value="LIPID II:GLYCINE GLYCYLTRANSFERASE"/>
    <property type="match status" value="1"/>
</dbReference>
<dbReference type="GO" id="GO:0009252">
    <property type="term" value="P:peptidoglycan biosynthetic process"/>
    <property type="evidence" value="ECO:0007669"/>
    <property type="project" value="UniProtKB-KW"/>
</dbReference>
<dbReference type="EMBL" id="MGJI01000025">
    <property type="protein sequence ID" value="OGN04107.1"/>
    <property type="molecule type" value="Genomic_DNA"/>
</dbReference>
<evidence type="ECO:0000256" key="2">
    <source>
        <dbReference type="ARBA" id="ARBA00022679"/>
    </source>
</evidence>
<dbReference type="AlphaFoldDB" id="A0A1F8ETB7"/>
<evidence type="ECO:0000256" key="5">
    <source>
        <dbReference type="ARBA" id="ARBA00023315"/>
    </source>
</evidence>
<dbReference type="GO" id="GO:0016755">
    <property type="term" value="F:aminoacyltransferase activity"/>
    <property type="evidence" value="ECO:0007669"/>
    <property type="project" value="InterPro"/>
</dbReference>
<evidence type="ECO:0000256" key="3">
    <source>
        <dbReference type="ARBA" id="ARBA00022960"/>
    </source>
</evidence>
<evidence type="ECO:0000256" key="4">
    <source>
        <dbReference type="ARBA" id="ARBA00022984"/>
    </source>
</evidence>
<dbReference type="InterPro" id="IPR050644">
    <property type="entry name" value="PG_Glycine_Bridge_Synth"/>
</dbReference>
<dbReference type="InterPro" id="IPR038740">
    <property type="entry name" value="BioF2-like_GNAT_dom"/>
</dbReference>
<dbReference type="Proteomes" id="UP000177507">
    <property type="component" value="Unassembled WGS sequence"/>
</dbReference>
<evidence type="ECO:0000256" key="6">
    <source>
        <dbReference type="ARBA" id="ARBA00023316"/>
    </source>
</evidence>
<keyword evidence="3" id="KW-0133">Cell shape</keyword>
<keyword evidence="6" id="KW-0961">Cell wall biogenesis/degradation</keyword>
<evidence type="ECO:0000256" key="1">
    <source>
        <dbReference type="ARBA" id="ARBA00009943"/>
    </source>
</evidence>
<evidence type="ECO:0000313" key="8">
    <source>
        <dbReference type="EMBL" id="OGN04107.1"/>
    </source>
</evidence>
<keyword evidence="2" id="KW-0808">Transferase</keyword>
<evidence type="ECO:0000313" key="9">
    <source>
        <dbReference type="Proteomes" id="UP000177507"/>
    </source>
</evidence>
<dbReference type="PROSITE" id="PS51191">
    <property type="entry name" value="FEMABX"/>
    <property type="match status" value="1"/>
</dbReference>
<dbReference type="PANTHER" id="PTHR36174:SF1">
    <property type="entry name" value="LIPID II:GLYCINE GLYCYLTRANSFERASE"/>
    <property type="match status" value="1"/>
</dbReference>
<name>A0A1F8ETB7_9BACT</name>
<dbReference type="InterPro" id="IPR016181">
    <property type="entry name" value="Acyl_CoA_acyltransferase"/>
</dbReference>
<sequence>MFSKYLSVELVYFLYGDPNDYILVPFFKKRLTNNEGGGEYFDLVSPWYYGGPIYCVNKKSAVPGLSRSLRSALNKYCAGNNIVSEFQRLNPAIDNYMLYKNDSGLVFNRETVCVDLRKSLEQIKKEYAYSVRKNIKTAERAGLNLIRSKTKDDWEKFVGIYLLSMQQKKAGDFYHFSSDFYYNFFDKFHNELEIFRVEYRGQTIAATLILGRYGTVHDYLRASLPQYLSFRPNDYTINGIINWAKNSGYLYYSLGGGLSEDVNDTVLKFKKTFSPDTRKFYVYKKIHNLEKYRQLCFVAGKKEERLAYEQASFFPEYPRL</sequence>
<dbReference type="InterPro" id="IPR003447">
    <property type="entry name" value="FEMABX"/>
</dbReference>
<dbReference type="Gene3D" id="3.40.630.30">
    <property type="match status" value="1"/>
</dbReference>